<gene>
    <name evidence="1" type="ORF">GTS_11710</name>
</gene>
<evidence type="ECO:0000313" key="2">
    <source>
        <dbReference type="Proteomes" id="UP000298860"/>
    </source>
</evidence>
<dbReference type="RefSeq" id="WP_137812675.1">
    <property type="nucleotide sequence ID" value="NZ_BJFL01000003.1"/>
</dbReference>
<accession>A0A4D4J463</accession>
<proteinExistence type="predicted"/>
<dbReference type="InterPro" id="IPR019587">
    <property type="entry name" value="Polyketide_cyclase/dehydratase"/>
</dbReference>
<organism evidence="1 2">
    <name type="scientific">Gandjariella thermophila</name>
    <dbReference type="NCBI Taxonomy" id="1931992"/>
    <lineage>
        <taxon>Bacteria</taxon>
        <taxon>Bacillati</taxon>
        <taxon>Actinomycetota</taxon>
        <taxon>Actinomycetes</taxon>
        <taxon>Pseudonocardiales</taxon>
        <taxon>Pseudonocardiaceae</taxon>
        <taxon>Gandjariella</taxon>
    </lineage>
</organism>
<evidence type="ECO:0000313" key="1">
    <source>
        <dbReference type="EMBL" id="GDY29538.1"/>
    </source>
</evidence>
<dbReference type="OrthoDB" id="288089at2"/>
<comment type="caution">
    <text evidence="1">The sequence shown here is derived from an EMBL/GenBank/DDBJ whole genome shotgun (WGS) entry which is preliminary data.</text>
</comment>
<dbReference type="CDD" id="cd07812">
    <property type="entry name" value="SRPBCC"/>
    <property type="match status" value="1"/>
</dbReference>
<dbReference type="EMBL" id="BJFL01000003">
    <property type="protein sequence ID" value="GDY29538.1"/>
    <property type="molecule type" value="Genomic_DNA"/>
</dbReference>
<dbReference type="Gene3D" id="3.30.530.20">
    <property type="match status" value="1"/>
</dbReference>
<dbReference type="InterPro" id="IPR023393">
    <property type="entry name" value="START-like_dom_sf"/>
</dbReference>
<dbReference type="AlphaFoldDB" id="A0A4D4J463"/>
<dbReference type="PIRSF" id="PIRSF017371">
    <property type="entry name" value="UCP017371"/>
    <property type="match status" value="1"/>
</dbReference>
<dbReference type="SUPFAM" id="SSF55961">
    <property type="entry name" value="Bet v1-like"/>
    <property type="match status" value="1"/>
</dbReference>
<sequence>MAQVVVTAERVVEGEPERVLAALADYAETRPRMLTDNYREYEVREGGRGAGTRVHWKLQATKKRVRDCLVEVSEPEPGRLVERDTNSSMVTTWTVRPADGNRSTVHVETTWRGASGIGGFFERTFAPLGMRRIYDEVLGKLDTIVRS</sequence>
<reference evidence="2" key="1">
    <citation type="submission" date="2019-04" db="EMBL/GenBank/DDBJ databases">
        <title>Draft genome sequence of Pseudonocardiaceae bacterium SL3-2-4.</title>
        <authorList>
            <person name="Ningsih F."/>
            <person name="Yokota A."/>
            <person name="Sakai Y."/>
            <person name="Nanatani K."/>
            <person name="Yabe S."/>
            <person name="Oetari A."/>
            <person name="Sjamsuridzal W."/>
        </authorList>
    </citation>
    <scope>NUCLEOTIDE SEQUENCE [LARGE SCALE GENOMIC DNA]</scope>
    <source>
        <strain evidence="2">SL3-2-4</strain>
    </source>
</reference>
<name>A0A4D4J463_9PSEU</name>
<protein>
    <submittedName>
        <fullName evidence="1">Polyketide cyclase</fullName>
    </submittedName>
</protein>
<keyword evidence="2" id="KW-1185">Reference proteome</keyword>
<dbReference type="InterPro" id="IPR014488">
    <property type="entry name" value="UCP017371"/>
</dbReference>
<dbReference type="Pfam" id="PF10604">
    <property type="entry name" value="Polyketide_cyc2"/>
    <property type="match status" value="1"/>
</dbReference>
<dbReference type="Proteomes" id="UP000298860">
    <property type="component" value="Unassembled WGS sequence"/>
</dbReference>